<keyword evidence="1" id="KW-0472">Membrane</keyword>
<protein>
    <recommendedName>
        <fullName evidence="2">Ig-like domain-containing protein</fullName>
    </recommendedName>
</protein>
<dbReference type="SUPFAM" id="SSF48726">
    <property type="entry name" value="Immunoglobulin"/>
    <property type="match status" value="1"/>
</dbReference>
<dbReference type="SMART" id="SM00409">
    <property type="entry name" value="IG"/>
    <property type="match status" value="1"/>
</dbReference>
<reference evidence="3 4" key="1">
    <citation type="submission" date="2024-02" db="EMBL/GenBank/DDBJ databases">
        <title>Chromosome-level genome assembly of the Eurasian Minnow (Phoxinus phoxinus).</title>
        <authorList>
            <person name="Oriowo T.O."/>
            <person name="Martin S."/>
            <person name="Stange M."/>
            <person name="Chrysostomakis Y."/>
            <person name="Brown T."/>
            <person name="Winkler S."/>
            <person name="Kukowka S."/>
            <person name="Myers E.W."/>
            <person name="Bohne A."/>
        </authorList>
    </citation>
    <scope>NUCLEOTIDE SEQUENCE [LARGE SCALE GENOMIC DNA]</scope>
    <source>
        <strain evidence="3">ZFMK-TIS-60720</strain>
        <tissue evidence="3">Whole Organism</tissue>
    </source>
</reference>
<evidence type="ECO:0000313" key="3">
    <source>
        <dbReference type="EMBL" id="KAK7168735.1"/>
    </source>
</evidence>
<keyword evidence="4" id="KW-1185">Reference proteome</keyword>
<accession>A0AAN9D9Q5</accession>
<dbReference type="InterPro" id="IPR007110">
    <property type="entry name" value="Ig-like_dom"/>
</dbReference>
<gene>
    <name evidence="3" type="ORF">R3I93_004897</name>
</gene>
<dbReference type="Proteomes" id="UP001364617">
    <property type="component" value="Unassembled WGS sequence"/>
</dbReference>
<evidence type="ECO:0000256" key="1">
    <source>
        <dbReference type="SAM" id="Phobius"/>
    </source>
</evidence>
<dbReference type="EMBL" id="JAYKXH010000005">
    <property type="protein sequence ID" value="KAK7168735.1"/>
    <property type="molecule type" value="Genomic_DNA"/>
</dbReference>
<keyword evidence="1" id="KW-1133">Transmembrane helix</keyword>
<evidence type="ECO:0000259" key="2">
    <source>
        <dbReference type="PROSITE" id="PS50835"/>
    </source>
</evidence>
<dbReference type="AlphaFoldDB" id="A0AAN9D9Q5"/>
<organism evidence="3 4">
    <name type="scientific">Phoxinus phoxinus</name>
    <name type="common">Eurasian minnow</name>
    <dbReference type="NCBI Taxonomy" id="58324"/>
    <lineage>
        <taxon>Eukaryota</taxon>
        <taxon>Metazoa</taxon>
        <taxon>Chordata</taxon>
        <taxon>Craniata</taxon>
        <taxon>Vertebrata</taxon>
        <taxon>Euteleostomi</taxon>
        <taxon>Actinopterygii</taxon>
        <taxon>Neopterygii</taxon>
        <taxon>Teleostei</taxon>
        <taxon>Ostariophysi</taxon>
        <taxon>Cypriniformes</taxon>
        <taxon>Leuciscidae</taxon>
        <taxon>Phoxininae</taxon>
        <taxon>Phoxinus</taxon>
    </lineage>
</organism>
<dbReference type="Gene3D" id="2.60.40.10">
    <property type="entry name" value="Immunoglobulins"/>
    <property type="match status" value="1"/>
</dbReference>
<dbReference type="InterPro" id="IPR036179">
    <property type="entry name" value="Ig-like_dom_sf"/>
</dbReference>
<sequence>MEVFQTRILHLNIWVIIYLLTYADYSKSSQEQRIRQHINKTVFVGETVTLHCNKTPFDDDFTWKMNSSVIFSHDSFKNISMRNFSSNRIHINPAVPRELQIHEIQASDAGNYTCSPAEIGWTLTIAENRPASLKQMPLYIIIFIISCSGVIIVFLIISISICIHRRWKNRKDLSRRETGQDFSQAPARGRIQTQTSQYFERYNSVYGQIFYS</sequence>
<dbReference type="InterPro" id="IPR013783">
    <property type="entry name" value="Ig-like_fold"/>
</dbReference>
<feature type="domain" description="Ig-like" evidence="2">
    <location>
        <begin position="45"/>
        <end position="114"/>
    </location>
</feature>
<comment type="caution">
    <text evidence="3">The sequence shown here is derived from an EMBL/GenBank/DDBJ whole genome shotgun (WGS) entry which is preliminary data.</text>
</comment>
<feature type="transmembrane region" description="Helical" evidence="1">
    <location>
        <begin position="138"/>
        <end position="161"/>
    </location>
</feature>
<dbReference type="Pfam" id="PF13927">
    <property type="entry name" value="Ig_3"/>
    <property type="match status" value="1"/>
</dbReference>
<dbReference type="PROSITE" id="PS50835">
    <property type="entry name" value="IG_LIKE"/>
    <property type="match status" value="1"/>
</dbReference>
<keyword evidence="1" id="KW-0812">Transmembrane</keyword>
<name>A0AAN9D9Q5_9TELE</name>
<evidence type="ECO:0000313" key="4">
    <source>
        <dbReference type="Proteomes" id="UP001364617"/>
    </source>
</evidence>
<dbReference type="InterPro" id="IPR003599">
    <property type="entry name" value="Ig_sub"/>
</dbReference>
<proteinExistence type="predicted"/>